<proteinExistence type="predicted"/>
<name>A0A0E9PGS8_ANGAN</name>
<accession>A0A0E9PGS8</accession>
<evidence type="ECO:0000313" key="1">
    <source>
        <dbReference type="EMBL" id="JAH03068.1"/>
    </source>
</evidence>
<dbReference type="EMBL" id="GBXM01105509">
    <property type="protein sequence ID" value="JAH03068.1"/>
    <property type="molecule type" value="Transcribed_RNA"/>
</dbReference>
<organism evidence="1">
    <name type="scientific">Anguilla anguilla</name>
    <name type="common">European freshwater eel</name>
    <name type="synonym">Muraena anguilla</name>
    <dbReference type="NCBI Taxonomy" id="7936"/>
    <lineage>
        <taxon>Eukaryota</taxon>
        <taxon>Metazoa</taxon>
        <taxon>Chordata</taxon>
        <taxon>Craniata</taxon>
        <taxon>Vertebrata</taxon>
        <taxon>Euteleostomi</taxon>
        <taxon>Actinopterygii</taxon>
        <taxon>Neopterygii</taxon>
        <taxon>Teleostei</taxon>
        <taxon>Anguilliformes</taxon>
        <taxon>Anguillidae</taxon>
        <taxon>Anguilla</taxon>
    </lineage>
</organism>
<reference evidence="1" key="2">
    <citation type="journal article" date="2015" name="Fish Shellfish Immunol.">
        <title>Early steps in the European eel (Anguilla anguilla)-Vibrio vulnificus interaction in the gills: Role of the RtxA13 toxin.</title>
        <authorList>
            <person name="Callol A."/>
            <person name="Pajuelo D."/>
            <person name="Ebbesson L."/>
            <person name="Teles M."/>
            <person name="MacKenzie S."/>
            <person name="Amaro C."/>
        </authorList>
    </citation>
    <scope>NUCLEOTIDE SEQUENCE</scope>
</reference>
<protein>
    <submittedName>
        <fullName evidence="1">Uncharacterized protein</fullName>
    </submittedName>
</protein>
<reference evidence="1" key="1">
    <citation type="submission" date="2014-11" db="EMBL/GenBank/DDBJ databases">
        <authorList>
            <person name="Amaro Gonzalez C."/>
        </authorList>
    </citation>
    <scope>NUCLEOTIDE SEQUENCE</scope>
</reference>
<sequence>MESIMITSSLFSSTCSKLLEVLLHFLSLRKEGNTAASPYRMQAQINEYSPSAGI</sequence>
<dbReference type="AlphaFoldDB" id="A0A0E9PGS8"/>